<dbReference type="SMART" id="SM00848">
    <property type="entry name" value="Inhibitor_I29"/>
    <property type="match status" value="1"/>
</dbReference>
<dbReference type="Proteomes" id="UP000663852">
    <property type="component" value="Unassembled WGS sequence"/>
</dbReference>
<dbReference type="Gene3D" id="3.90.70.10">
    <property type="entry name" value="Cysteine proteinases"/>
    <property type="match status" value="1"/>
</dbReference>
<feature type="domain" description="Cathepsin propeptide inhibitor" evidence="7">
    <location>
        <begin position="26"/>
        <end position="86"/>
    </location>
</feature>
<dbReference type="InterPro" id="IPR000668">
    <property type="entry name" value="Peptidase_C1A_C"/>
</dbReference>
<name>A0A815VBC3_ADIRI</name>
<keyword evidence="3" id="KW-0378">Hydrolase</keyword>
<dbReference type="SUPFAM" id="SSF54001">
    <property type="entry name" value="Cysteine proteinases"/>
    <property type="match status" value="1"/>
</dbReference>
<dbReference type="GO" id="GO:0008234">
    <property type="term" value="F:cysteine-type peptidase activity"/>
    <property type="evidence" value="ECO:0007669"/>
    <property type="project" value="UniProtKB-KW"/>
</dbReference>
<dbReference type="AlphaFoldDB" id="A0A815VBC3"/>
<comment type="similarity">
    <text evidence="1">Belongs to the peptidase C1 family.</text>
</comment>
<feature type="signal peptide" evidence="5">
    <location>
        <begin position="1"/>
        <end position="18"/>
    </location>
</feature>
<evidence type="ECO:0000313" key="11">
    <source>
        <dbReference type="Proteomes" id="UP000663852"/>
    </source>
</evidence>
<dbReference type="FunFam" id="3.90.70.10:FF:000006">
    <property type="entry name" value="Cathepsin S"/>
    <property type="match status" value="1"/>
</dbReference>
<dbReference type="SMART" id="SM00645">
    <property type="entry name" value="Pept_C1"/>
    <property type="match status" value="1"/>
</dbReference>
<keyword evidence="5" id="KW-0732">Signal</keyword>
<organism evidence="8 11">
    <name type="scientific">Adineta ricciae</name>
    <name type="common">Rotifer</name>
    <dbReference type="NCBI Taxonomy" id="249248"/>
    <lineage>
        <taxon>Eukaryota</taxon>
        <taxon>Metazoa</taxon>
        <taxon>Spiralia</taxon>
        <taxon>Gnathifera</taxon>
        <taxon>Rotifera</taxon>
        <taxon>Eurotatoria</taxon>
        <taxon>Bdelloidea</taxon>
        <taxon>Adinetida</taxon>
        <taxon>Adinetidae</taxon>
        <taxon>Adineta</taxon>
    </lineage>
</organism>
<feature type="domain" description="Peptidase C1A papain C-terminal" evidence="6">
    <location>
        <begin position="119"/>
        <end position="339"/>
    </location>
</feature>
<dbReference type="EMBL" id="CAJNOR010005520">
    <property type="protein sequence ID" value="CAF1565832.1"/>
    <property type="molecule type" value="Genomic_DNA"/>
</dbReference>
<evidence type="ECO:0000256" key="5">
    <source>
        <dbReference type="SAM" id="SignalP"/>
    </source>
</evidence>
<evidence type="ECO:0000256" key="2">
    <source>
        <dbReference type="ARBA" id="ARBA00022670"/>
    </source>
</evidence>
<proteinExistence type="inferred from homology"/>
<feature type="chain" id="PRO_5036412386" evidence="5">
    <location>
        <begin position="19"/>
        <end position="402"/>
    </location>
</feature>
<protein>
    <submittedName>
        <fullName evidence="8">Uncharacterized protein</fullName>
    </submittedName>
</protein>
<evidence type="ECO:0000256" key="3">
    <source>
        <dbReference type="ARBA" id="ARBA00022801"/>
    </source>
</evidence>
<dbReference type="Pfam" id="PF00112">
    <property type="entry name" value="Peptidase_C1"/>
    <property type="match status" value="1"/>
</dbReference>
<dbReference type="CDD" id="cd02248">
    <property type="entry name" value="Peptidase_C1A"/>
    <property type="match status" value="1"/>
</dbReference>
<dbReference type="Proteomes" id="UP000663828">
    <property type="component" value="Unassembled WGS sequence"/>
</dbReference>
<dbReference type="InterPro" id="IPR039417">
    <property type="entry name" value="Peptidase_C1A_papain-like"/>
</dbReference>
<accession>A0A815VBC3</accession>
<gene>
    <name evidence="8" type="ORF">EDS130_LOCUS44696</name>
    <name evidence="9" type="ORF">XAT740_LOCUS44027</name>
</gene>
<dbReference type="InterPro" id="IPR013128">
    <property type="entry name" value="Peptidase_C1A"/>
</dbReference>
<dbReference type="OrthoDB" id="10253408at2759"/>
<reference evidence="8" key="1">
    <citation type="submission" date="2021-02" db="EMBL/GenBank/DDBJ databases">
        <authorList>
            <person name="Nowell W R."/>
        </authorList>
    </citation>
    <scope>NUCLEOTIDE SEQUENCE</scope>
</reference>
<keyword evidence="4" id="KW-0788">Thiol protease</keyword>
<evidence type="ECO:0000259" key="7">
    <source>
        <dbReference type="SMART" id="SM00848"/>
    </source>
</evidence>
<dbReference type="PANTHER" id="PTHR12411">
    <property type="entry name" value="CYSTEINE PROTEASE FAMILY C1-RELATED"/>
    <property type="match status" value="1"/>
</dbReference>
<evidence type="ECO:0000256" key="4">
    <source>
        <dbReference type="ARBA" id="ARBA00022807"/>
    </source>
</evidence>
<sequence>MHLFHYFLAVLIIVQAAGQQSQSISWNSFKRRYDKQYIDAKEEQHRRIIFEDNVAKINRHNYEANLGLHTYTLKVNNFADMTHEEFLRKMVRRSKTNIATKVSKTFHRHTYLPPSNVVIPDAIDWTEKGAVLSLIETQGQCASNYAFASKGALEGQHFLKTGKLVRLSAQNIMDCSDKYGNEGCNGGTMEASYQYIKDNKGVDTEVSYPYEAMEGECRFNRTNVGATVTGFVDIPSGNETALQIALATVGPIAVSVDASHSSFIFYSEGVYNYPNCSKTELDHPFFLVGYDTLINGTFKQDYYIAKNSWGDSWGLNGYIWMSRNNNNQCDHWPPNSPDLSPLDYCIWDEFVKVINWNKVTSKTTLIQELKKAVKKIRKDVVFESCNSWTNRLYRMAQHDGDY</sequence>
<evidence type="ECO:0000313" key="9">
    <source>
        <dbReference type="EMBL" id="CAF1565832.1"/>
    </source>
</evidence>
<evidence type="ECO:0000313" key="8">
    <source>
        <dbReference type="EMBL" id="CAF1532624.1"/>
    </source>
</evidence>
<dbReference type="InterPro" id="IPR013201">
    <property type="entry name" value="Prot_inhib_I29"/>
</dbReference>
<dbReference type="InterPro" id="IPR038765">
    <property type="entry name" value="Papain-like_cys_pep_sf"/>
</dbReference>
<dbReference type="EMBL" id="CAJNOJ010000904">
    <property type="protein sequence ID" value="CAF1532624.1"/>
    <property type="molecule type" value="Genomic_DNA"/>
</dbReference>
<keyword evidence="10" id="KW-1185">Reference proteome</keyword>
<dbReference type="GO" id="GO:0006508">
    <property type="term" value="P:proteolysis"/>
    <property type="evidence" value="ECO:0007669"/>
    <property type="project" value="UniProtKB-KW"/>
</dbReference>
<evidence type="ECO:0000313" key="10">
    <source>
        <dbReference type="Proteomes" id="UP000663828"/>
    </source>
</evidence>
<evidence type="ECO:0000256" key="1">
    <source>
        <dbReference type="ARBA" id="ARBA00008455"/>
    </source>
</evidence>
<comment type="caution">
    <text evidence="8">The sequence shown here is derived from an EMBL/GenBank/DDBJ whole genome shotgun (WGS) entry which is preliminary data.</text>
</comment>
<keyword evidence="2" id="KW-0645">Protease</keyword>
<dbReference type="Pfam" id="PF08246">
    <property type="entry name" value="Inhibitor_I29"/>
    <property type="match status" value="1"/>
</dbReference>
<evidence type="ECO:0000259" key="6">
    <source>
        <dbReference type="SMART" id="SM00645"/>
    </source>
</evidence>